<reference evidence="2" key="1">
    <citation type="journal article" date="2008" name="BMC Genomics">
        <title>The genome of Aeromonas salmonicida subsp. salmonicida A449: insights into the evolution of a fish pathogen.</title>
        <authorList>
            <person name="Reith M.E."/>
            <person name="Singh R.K."/>
            <person name="Curtis B."/>
            <person name="Boyd J.M."/>
            <person name="Bouevitch A."/>
            <person name="Kimball J."/>
            <person name="Munholland J."/>
            <person name="Murphy C."/>
            <person name="Sarty D."/>
            <person name="Williams J."/>
            <person name="Nash J.H."/>
            <person name="Johnson S.C."/>
            <person name="Brown L.L."/>
        </authorList>
    </citation>
    <scope>NUCLEOTIDE SEQUENCE [LARGE SCALE GENOMIC DNA]</scope>
    <source>
        <strain evidence="2">A449</strain>
    </source>
</reference>
<dbReference type="InterPro" id="IPR022529">
    <property type="entry name" value="DUF3530"/>
</dbReference>
<accession>A4SJY5</accession>
<dbReference type="AlphaFoldDB" id="A4SJY5"/>
<dbReference type="KEGG" id="asa:ASA_1085"/>
<proteinExistence type="predicted"/>
<organism evidence="1 2">
    <name type="scientific">Aeromonas salmonicida (strain A449)</name>
    <dbReference type="NCBI Taxonomy" id="382245"/>
    <lineage>
        <taxon>Bacteria</taxon>
        <taxon>Pseudomonadati</taxon>
        <taxon>Pseudomonadota</taxon>
        <taxon>Gammaproteobacteria</taxon>
        <taxon>Aeromonadales</taxon>
        <taxon>Aeromonadaceae</taxon>
        <taxon>Aeromonas</taxon>
    </lineage>
</organism>
<dbReference type="STRING" id="29491.GCA_000820065_02553"/>
<dbReference type="Pfam" id="PF12048">
    <property type="entry name" value="DUF3530"/>
    <property type="match status" value="1"/>
</dbReference>
<dbReference type="ESTHER" id="aers4-a4sjy5">
    <property type="family name" value="Duf_3530"/>
</dbReference>
<dbReference type="HOGENOM" id="CLU_1109598_0_0_6"/>
<evidence type="ECO:0000313" key="2">
    <source>
        <dbReference type="Proteomes" id="UP000000225"/>
    </source>
</evidence>
<dbReference type="EMBL" id="CP000644">
    <property type="protein sequence ID" value="ABO89207.1"/>
    <property type="molecule type" value="Genomic_DNA"/>
</dbReference>
<dbReference type="Proteomes" id="UP000000225">
    <property type="component" value="Chromosome"/>
</dbReference>
<name>A4SJY5_AERS4</name>
<dbReference type="eggNOG" id="ENOG50333R5">
    <property type="taxonomic scope" value="Bacteria"/>
</dbReference>
<gene>
    <name evidence="1" type="ordered locus">ASA_1085</name>
</gene>
<evidence type="ECO:0000313" key="1">
    <source>
        <dbReference type="EMBL" id="ABO89207.1"/>
    </source>
</evidence>
<evidence type="ECO:0008006" key="3">
    <source>
        <dbReference type="Google" id="ProtNLM"/>
    </source>
</evidence>
<protein>
    <recommendedName>
        <fullName evidence="3">DUF3530 family protein</fullName>
    </recommendedName>
</protein>
<sequence length="284" mass="31461">MQKSEPLARFFIDPLAALQKTGPPPLTQLTGERTMARLSLSLLLLTLLASGASQASEVTPPAPLDYWQNSDWQGLPDSTQIDKQTVLFAKHDSDSYVGLAILLPDWQRSGQLWQLTRALGRLGFDTLLLLPSPQQAELDPAAEKKQQAIDDFRKQFAARIIKLGDAKLQEGGFKLILAQGTSAAWATNLIASEQVPAPDALVLLDGFFPNVQSNQTLAKQVAQATIPTLDLYQEEGGRWPLLAAEARRSESRRSHKLNYRPYALMELDETPTRIQGWLTHLGWL</sequence>